<keyword evidence="1" id="KW-0732">Signal</keyword>
<protein>
    <recommendedName>
        <fullName evidence="2">Lipocalin-like domain-containing protein</fullName>
    </recommendedName>
</protein>
<dbReference type="Pfam" id="PF13648">
    <property type="entry name" value="Lipocalin_4"/>
    <property type="match status" value="1"/>
</dbReference>
<gene>
    <name evidence="3" type="ORF">KTO63_08590</name>
</gene>
<feature type="signal peptide" evidence="1">
    <location>
        <begin position="1"/>
        <end position="20"/>
    </location>
</feature>
<organism evidence="3 4">
    <name type="scientific">Pinibacter aurantiacus</name>
    <dbReference type="NCBI Taxonomy" id="2851599"/>
    <lineage>
        <taxon>Bacteria</taxon>
        <taxon>Pseudomonadati</taxon>
        <taxon>Bacteroidota</taxon>
        <taxon>Chitinophagia</taxon>
        <taxon>Chitinophagales</taxon>
        <taxon>Chitinophagaceae</taxon>
        <taxon>Pinibacter</taxon>
    </lineage>
</organism>
<proteinExistence type="predicted"/>
<evidence type="ECO:0000256" key="1">
    <source>
        <dbReference type="SAM" id="SignalP"/>
    </source>
</evidence>
<evidence type="ECO:0000259" key="2">
    <source>
        <dbReference type="Pfam" id="PF13648"/>
    </source>
</evidence>
<keyword evidence="4" id="KW-1185">Reference proteome</keyword>
<dbReference type="EMBL" id="JAHSPG010000003">
    <property type="protein sequence ID" value="MBV4357199.1"/>
    <property type="molecule type" value="Genomic_DNA"/>
</dbReference>
<feature type="chain" id="PRO_5038636984" description="Lipocalin-like domain-containing protein" evidence="1">
    <location>
        <begin position="21"/>
        <end position="141"/>
    </location>
</feature>
<evidence type="ECO:0000313" key="4">
    <source>
        <dbReference type="Proteomes" id="UP000812270"/>
    </source>
</evidence>
<feature type="domain" description="Lipocalin-like" evidence="2">
    <location>
        <begin position="31"/>
        <end position="122"/>
    </location>
</feature>
<comment type="caution">
    <text evidence="3">The sequence shown here is derived from an EMBL/GenBank/DDBJ whole genome shotgun (WGS) entry which is preliminary data.</text>
</comment>
<dbReference type="Proteomes" id="UP000812270">
    <property type="component" value="Unassembled WGS sequence"/>
</dbReference>
<accession>A0A9E2W3U9</accession>
<reference evidence="3" key="1">
    <citation type="submission" date="2021-06" db="EMBL/GenBank/DDBJ databases">
        <authorList>
            <person name="Huq M.A."/>
        </authorList>
    </citation>
    <scope>NUCLEOTIDE SEQUENCE</scope>
    <source>
        <strain evidence="3">MAH-26</strain>
    </source>
</reference>
<dbReference type="PROSITE" id="PS51257">
    <property type="entry name" value="PROKAR_LIPOPROTEIN"/>
    <property type="match status" value="1"/>
</dbReference>
<sequence length="141" mass="15558">MKKTILGLAALTALAFVACKKNNDSSPAQKIIGKWQLVNDVTKVTSKSTGQVTRNDTTTYSIDSYIDFRTDGYAYSYANEGYDISRDTVKYMVSGSLLISGTSAQGFDTVTIKTLTDNVLSIYSKEDGPYNTYEWTENAKK</sequence>
<dbReference type="RefSeq" id="WP_217790812.1">
    <property type="nucleotide sequence ID" value="NZ_JAHSPG010000003.1"/>
</dbReference>
<evidence type="ECO:0000313" key="3">
    <source>
        <dbReference type="EMBL" id="MBV4357199.1"/>
    </source>
</evidence>
<name>A0A9E2W3U9_9BACT</name>
<dbReference type="AlphaFoldDB" id="A0A9E2W3U9"/>
<dbReference type="InterPro" id="IPR024311">
    <property type="entry name" value="Lipocalin-like"/>
</dbReference>